<gene>
    <name evidence="2" type="ORF">ATF69_4222</name>
</gene>
<sequence length="34" mass="3888">MVPIVVPVGMLMLKHFVCVLVTMAFRQVQYHSRG</sequence>
<dbReference type="EMBL" id="VJWE01000018">
    <property type="protein sequence ID" value="TWG33152.1"/>
    <property type="molecule type" value="Genomic_DNA"/>
</dbReference>
<proteinExistence type="predicted"/>
<dbReference type="AlphaFoldDB" id="A0A561XAL8"/>
<evidence type="ECO:0000313" key="3">
    <source>
        <dbReference type="Proteomes" id="UP000321485"/>
    </source>
</evidence>
<comment type="caution">
    <text evidence="2">The sequence shown here is derived from an EMBL/GenBank/DDBJ whole genome shotgun (WGS) entry which is preliminary data.</text>
</comment>
<reference evidence="2 3" key="1">
    <citation type="journal article" date="2015" name="Stand. Genomic Sci.">
        <title>Genomic Encyclopedia of Bacterial and Archaeal Type Strains, Phase III: the genomes of soil and plant-associated and newly described type strains.</title>
        <authorList>
            <person name="Whitman W.B."/>
            <person name="Woyke T."/>
            <person name="Klenk H.P."/>
            <person name="Zhou Y."/>
            <person name="Lilburn T.G."/>
            <person name="Beck B.J."/>
            <person name="De Vos P."/>
            <person name="Vandamme P."/>
            <person name="Eisen J.A."/>
            <person name="Garrity G."/>
            <person name="Hugenholtz P."/>
            <person name="Kyrpides N.C."/>
        </authorList>
    </citation>
    <scope>NUCLEOTIDE SEQUENCE [LARGE SCALE GENOMIC DNA]</scope>
    <source>
        <strain evidence="2 3">DSM 64</strain>
    </source>
</reference>
<keyword evidence="1" id="KW-1133">Transmembrane helix</keyword>
<protein>
    <submittedName>
        <fullName evidence="2">Uncharacterized protein</fullName>
    </submittedName>
</protein>
<name>A0A561XAL8_ACIDE</name>
<accession>A0A561XAL8</accession>
<evidence type="ECO:0000313" key="2">
    <source>
        <dbReference type="EMBL" id="TWG33152.1"/>
    </source>
</evidence>
<keyword evidence="1" id="KW-0472">Membrane</keyword>
<dbReference type="Proteomes" id="UP000321485">
    <property type="component" value="Unassembled WGS sequence"/>
</dbReference>
<feature type="transmembrane region" description="Helical" evidence="1">
    <location>
        <begin position="6"/>
        <end position="25"/>
    </location>
</feature>
<organism evidence="2 3">
    <name type="scientific">Acidovorax delafieldii</name>
    <name type="common">Pseudomonas delafieldii</name>
    <dbReference type="NCBI Taxonomy" id="47920"/>
    <lineage>
        <taxon>Bacteria</taxon>
        <taxon>Pseudomonadati</taxon>
        <taxon>Pseudomonadota</taxon>
        <taxon>Betaproteobacteria</taxon>
        <taxon>Burkholderiales</taxon>
        <taxon>Comamonadaceae</taxon>
        <taxon>Acidovorax</taxon>
    </lineage>
</organism>
<keyword evidence="1" id="KW-0812">Transmembrane</keyword>
<evidence type="ECO:0000256" key="1">
    <source>
        <dbReference type="SAM" id="Phobius"/>
    </source>
</evidence>